<protein>
    <submittedName>
        <fullName evidence="2">NAD-dependent epimerase/dehydratase</fullName>
    </submittedName>
</protein>
<dbReference type="RefSeq" id="WP_011700156.1">
    <property type="nucleotide sequence ID" value="NC_008554.1"/>
</dbReference>
<dbReference type="SUPFAM" id="SSF51735">
    <property type="entry name" value="NAD(P)-binding Rossmann-fold domains"/>
    <property type="match status" value="1"/>
</dbReference>
<dbReference type="Gene3D" id="3.40.50.720">
    <property type="entry name" value="NAD(P)-binding Rossmann-like Domain"/>
    <property type="match status" value="1"/>
</dbReference>
<name>A0LNM9_SYNFM</name>
<feature type="domain" description="NAD-dependent epimerase/dehydratase" evidence="1">
    <location>
        <begin position="18"/>
        <end position="264"/>
    </location>
</feature>
<reference evidence="2 3" key="1">
    <citation type="submission" date="2006-10" db="EMBL/GenBank/DDBJ databases">
        <title>Complete sequence of Syntrophobacter fumaroxidans MPOB.</title>
        <authorList>
            <consortium name="US DOE Joint Genome Institute"/>
            <person name="Copeland A."/>
            <person name="Lucas S."/>
            <person name="Lapidus A."/>
            <person name="Barry K."/>
            <person name="Detter J.C."/>
            <person name="Glavina del Rio T."/>
            <person name="Hammon N."/>
            <person name="Israni S."/>
            <person name="Pitluck S."/>
            <person name="Goltsman E.G."/>
            <person name="Martinez M."/>
            <person name="Schmutz J."/>
            <person name="Larimer F."/>
            <person name="Land M."/>
            <person name="Hauser L."/>
            <person name="Kyrpides N."/>
            <person name="Kim E."/>
            <person name="Boone D.R."/>
            <person name="Brockman F."/>
            <person name="Culley D."/>
            <person name="Ferry J."/>
            <person name="Gunsalus R."/>
            <person name="McInerney M.J."/>
            <person name="Morrison M."/>
            <person name="Plugge C."/>
            <person name="Rohlin L."/>
            <person name="Scholten J."/>
            <person name="Sieber J."/>
            <person name="Stams A.J.M."/>
            <person name="Worm P."/>
            <person name="Henstra A.M."/>
            <person name="Richardson P."/>
        </authorList>
    </citation>
    <scope>NUCLEOTIDE SEQUENCE [LARGE SCALE GENOMIC DNA]</scope>
    <source>
        <strain evidence="3">DSM 10017 / MPOB</strain>
    </source>
</reference>
<dbReference type="eggNOG" id="COG0451">
    <property type="taxonomic scope" value="Bacteria"/>
</dbReference>
<dbReference type="Pfam" id="PF01370">
    <property type="entry name" value="Epimerase"/>
    <property type="match status" value="1"/>
</dbReference>
<accession>A0LNM9</accession>
<keyword evidence="3" id="KW-1185">Reference proteome</keyword>
<dbReference type="PANTHER" id="PTHR43245">
    <property type="entry name" value="BIFUNCTIONAL POLYMYXIN RESISTANCE PROTEIN ARNA"/>
    <property type="match status" value="1"/>
</dbReference>
<dbReference type="PANTHER" id="PTHR43245:SF13">
    <property type="entry name" value="UDP-D-APIOSE_UDP-D-XYLOSE SYNTHASE 2"/>
    <property type="match status" value="1"/>
</dbReference>
<sequence length="342" mass="37004">MSAMEAATESLRQSPRTWLVTGVAGFIGSNLLERLLQLDQRVVGLDNFFSGSPRNLAEVKSSVGPGKWERFTFAEGDVRDPKACLEACRGVDYVLHQAGFCSVPASIDEPALCNEVNVCGTVNMLTAARDLGVGRFVYASSSSVYGDSPELPEKEEVIGRPLSPYSVTKRTGELYAAAFAATCGLEAVGLRYFNVFGPRQAAGGAYGAVIPAWISAMIRGEACFINGTGETSRDFCYVENAVQANLLAATTGNAQAVNQVYNVAFGESTSLNELFQMLLDRLSPHNARLEDYRPVHRDFRPGDIMHSVADIGRARELLGYEPTHDVAAGLDAALEWYTRNLP</sequence>
<dbReference type="Proteomes" id="UP000001784">
    <property type="component" value="Chromosome"/>
</dbReference>
<dbReference type="Gene3D" id="3.90.25.10">
    <property type="entry name" value="UDP-galactose 4-epimerase, domain 1"/>
    <property type="match status" value="1"/>
</dbReference>
<dbReference type="CDD" id="cd05256">
    <property type="entry name" value="UDP_AE_SDR_e"/>
    <property type="match status" value="1"/>
</dbReference>
<evidence type="ECO:0000313" key="3">
    <source>
        <dbReference type="Proteomes" id="UP000001784"/>
    </source>
</evidence>
<evidence type="ECO:0000313" key="2">
    <source>
        <dbReference type="EMBL" id="ABK19031.1"/>
    </source>
</evidence>
<dbReference type="InterPro" id="IPR050177">
    <property type="entry name" value="Lipid_A_modif_metabolic_enz"/>
</dbReference>
<organism evidence="2 3">
    <name type="scientific">Syntrophobacter fumaroxidans (strain DSM 10017 / MPOB)</name>
    <dbReference type="NCBI Taxonomy" id="335543"/>
    <lineage>
        <taxon>Bacteria</taxon>
        <taxon>Pseudomonadati</taxon>
        <taxon>Thermodesulfobacteriota</taxon>
        <taxon>Syntrophobacteria</taxon>
        <taxon>Syntrophobacterales</taxon>
        <taxon>Syntrophobacteraceae</taxon>
        <taxon>Syntrophobacter</taxon>
    </lineage>
</organism>
<dbReference type="InterPro" id="IPR036291">
    <property type="entry name" value="NAD(P)-bd_dom_sf"/>
</dbReference>
<dbReference type="KEGG" id="sfu:Sfum_3358"/>
<dbReference type="InterPro" id="IPR001509">
    <property type="entry name" value="Epimerase_deHydtase"/>
</dbReference>
<dbReference type="EMBL" id="CP000478">
    <property type="protein sequence ID" value="ABK19031.1"/>
    <property type="molecule type" value="Genomic_DNA"/>
</dbReference>
<dbReference type="HOGENOM" id="CLU_007383_1_7_7"/>
<proteinExistence type="predicted"/>
<dbReference type="AlphaFoldDB" id="A0LNM9"/>
<dbReference type="STRING" id="335543.Sfum_3358"/>
<dbReference type="PRINTS" id="PR01713">
    <property type="entry name" value="NUCEPIMERASE"/>
</dbReference>
<dbReference type="InParanoid" id="A0LNM9"/>
<evidence type="ECO:0000259" key="1">
    <source>
        <dbReference type="Pfam" id="PF01370"/>
    </source>
</evidence>
<gene>
    <name evidence="2" type="ordered locus">Sfum_3358</name>
</gene>